<gene>
    <name evidence="1" type="ORF">GCM10017600_66050</name>
</gene>
<name>A0A9W6MG02_9ACTN</name>
<sequence length="393" mass="44302">MTTTTPAERDSGIAADELPAHARLLLSLARLRLTPDELETVRDLANEPGLDWGAFVDAAARHKLLPLVGRHVHWYRLDRKAAGRDGFPYPWVFVAAYQGNRRRNHALADEYGRIFQGLGEAGIRYAVRKGFTLAEGEYADPALRRMTDLDLLLDRADAPRAHEVLVRLGYTQGKLAEDGDRIEPFSRETQLFWRVNLSQQLPYRKPGGRAEVPDYDVDLTHDIFQKKSGRSAPAAELLARAVPVVVCGVDSWMPCPEDRLLDLCAHLYKEATSLFFIEESIDLQLSKFLDVALVAETFDDAGWGRFLDRVDDYSAQEIVYYTLHFVDLLHPGVIPGSALDRLRPGDLAYLDEYGTLDGQRARWSLDFLPRLFHFERKQESGHSTIVIGTGSDL</sequence>
<evidence type="ECO:0008006" key="3">
    <source>
        <dbReference type="Google" id="ProtNLM"/>
    </source>
</evidence>
<comment type="caution">
    <text evidence="1">The sequence shown here is derived from an EMBL/GenBank/DDBJ whole genome shotgun (WGS) entry which is preliminary data.</text>
</comment>
<dbReference type="EMBL" id="BSEV01000021">
    <property type="protein sequence ID" value="GLK13194.1"/>
    <property type="molecule type" value="Genomic_DNA"/>
</dbReference>
<dbReference type="Pfam" id="PF14907">
    <property type="entry name" value="NTP_transf_5"/>
    <property type="match status" value="1"/>
</dbReference>
<evidence type="ECO:0000313" key="1">
    <source>
        <dbReference type="EMBL" id="GLK13194.1"/>
    </source>
</evidence>
<keyword evidence="2" id="KW-1185">Reference proteome</keyword>
<evidence type="ECO:0000313" key="2">
    <source>
        <dbReference type="Proteomes" id="UP001143474"/>
    </source>
</evidence>
<accession>A0A9W6MG02</accession>
<reference evidence="1" key="2">
    <citation type="submission" date="2023-01" db="EMBL/GenBank/DDBJ databases">
        <authorList>
            <person name="Sun Q."/>
            <person name="Evtushenko L."/>
        </authorList>
    </citation>
    <scope>NUCLEOTIDE SEQUENCE</scope>
    <source>
        <strain evidence="1">VKM Ac-2007</strain>
    </source>
</reference>
<organism evidence="1 2">
    <name type="scientific">Streptosporangium carneum</name>
    <dbReference type="NCBI Taxonomy" id="47481"/>
    <lineage>
        <taxon>Bacteria</taxon>
        <taxon>Bacillati</taxon>
        <taxon>Actinomycetota</taxon>
        <taxon>Actinomycetes</taxon>
        <taxon>Streptosporangiales</taxon>
        <taxon>Streptosporangiaceae</taxon>
        <taxon>Streptosporangium</taxon>
    </lineage>
</organism>
<dbReference type="Gene3D" id="3.30.460.40">
    <property type="match status" value="1"/>
</dbReference>
<dbReference type="RefSeq" id="WP_271221491.1">
    <property type="nucleotide sequence ID" value="NZ_BAAAVD010000035.1"/>
</dbReference>
<reference evidence="1" key="1">
    <citation type="journal article" date="2014" name="Int. J. Syst. Evol. Microbiol.">
        <title>Complete genome sequence of Corynebacterium casei LMG S-19264T (=DSM 44701T), isolated from a smear-ripened cheese.</title>
        <authorList>
            <consortium name="US DOE Joint Genome Institute (JGI-PGF)"/>
            <person name="Walter F."/>
            <person name="Albersmeier A."/>
            <person name="Kalinowski J."/>
            <person name="Ruckert C."/>
        </authorList>
    </citation>
    <scope>NUCLEOTIDE SEQUENCE</scope>
    <source>
        <strain evidence="1">VKM Ac-2007</strain>
    </source>
</reference>
<dbReference type="AlphaFoldDB" id="A0A9W6MG02"/>
<proteinExistence type="predicted"/>
<protein>
    <recommendedName>
        <fullName evidence="3">Nucleotidyltransferase family protein</fullName>
    </recommendedName>
</protein>
<dbReference type="Proteomes" id="UP001143474">
    <property type="component" value="Unassembled WGS sequence"/>
</dbReference>
<dbReference type="InterPro" id="IPR039498">
    <property type="entry name" value="NTP_transf_5"/>
</dbReference>